<dbReference type="PANTHER" id="PTHR34070:SF1">
    <property type="entry name" value="DNA ALKYLATION REPAIR PROTEIN"/>
    <property type="match status" value="1"/>
</dbReference>
<dbReference type="Gene3D" id="1.25.40.290">
    <property type="entry name" value="ARM repeat domains"/>
    <property type="match status" value="1"/>
</dbReference>
<dbReference type="AlphaFoldDB" id="A0A1I1DX28"/>
<dbReference type="EMBL" id="FOKY01000005">
    <property type="protein sequence ID" value="SFB79495.1"/>
    <property type="molecule type" value="Genomic_DNA"/>
</dbReference>
<evidence type="ECO:0000313" key="2">
    <source>
        <dbReference type="Proteomes" id="UP000240042"/>
    </source>
</evidence>
<name>A0A1I1DX28_BREAD</name>
<dbReference type="Proteomes" id="UP000240042">
    <property type="component" value="Unassembled WGS sequence"/>
</dbReference>
<dbReference type="STRING" id="34097.SAMN02745150_00822"/>
<proteinExistence type="predicted"/>
<dbReference type="PANTHER" id="PTHR34070">
    <property type="entry name" value="ARMADILLO-TYPE FOLD"/>
    <property type="match status" value="1"/>
</dbReference>
<accession>A0A1I1DX28</accession>
<dbReference type="InterPro" id="IPR014825">
    <property type="entry name" value="DNA_alkylation"/>
</dbReference>
<dbReference type="Pfam" id="PF08713">
    <property type="entry name" value="DNA_alkylation"/>
    <property type="match status" value="1"/>
</dbReference>
<organism evidence="1 2">
    <name type="scientific">Brevinema andersonii</name>
    <dbReference type="NCBI Taxonomy" id="34097"/>
    <lineage>
        <taxon>Bacteria</taxon>
        <taxon>Pseudomonadati</taxon>
        <taxon>Spirochaetota</taxon>
        <taxon>Spirochaetia</taxon>
        <taxon>Brevinematales</taxon>
        <taxon>Brevinemataceae</taxon>
        <taxon>Brevinema</taxon>
    </lineage>
</organism>
<protein>
    <submittedName>
        <fullName evidence="1">DNA alkylation repair enzyme</fullName>
    </submittedName>
</protein>
<dbReference type="InterPro" id="IPR016024">
    <property type="entry name" value="ARM-type_fold"/>
</dbReference>
<gene>
    <name evidence="1" type="ORF">SAMN02745150_00822</name>
</gene>
<sequence>MEGTLLYWNHEELFWYKRIAIIVQLRWKENTNTNLLSHVILDNKNYNEFFVQKAIGWILREYSKTNPDWIYNFINIHSLKITTREVSKISEILTSSSSSTVSYINTKSKVIFLTKYQAFTI</sequence>
<dbReference type="SUPFAM" id="SSF48371">
    <property type="entry name" value="ARM repeat"/>
    <property type="match status" value="1"/>
</dbReference>
<evidence type="ECO:0000313" key="1">
    <source>
        <dbReference type="EMBL" id="SFB79495.1"/>
    </source>
</evidence>
<reference evidence="2" key="1">
    <citation type="submission" date="2016-10" db="EMBL/GenBank/DDBJ databases">
        <authorList>
            <person name="Varghese N."/>
            <person name="Submissions S."/>
        </authorList>
    </citation>
    <scope>NUCLEOTIDE SEQUENCE [LARGE SCALE GENOMIC DNA]</scope>
    <source>
        <strain evidence="2">ATCC 43811</strain>
    </source>
</reference>
<keyword evidence="2" id="KW-1185">Reference proteome</keyword>